<dbReference type="AlphaFoldDB" id="A0A9D1LIX7"/>
<evidence type="ECO:0000256" key="2">
    <source>
        <dbReference type="ARBA" id="ARBA00011838"/>
    </source>
</evidence>
<comment type="subunit">
    <text evidence="2 6">Part of the 50S ribosomal subunit.</text>
</comment>
<comment type="caution">
    <text evidence="8">The sequence shown here is derived from an EMBL/GenBank/DDBJ whole genome shotgun (WGS) entry which is preliminary data.</text>
</comment>
<dbReference type="HAMAP" id="MF_01328_B">
    <property type="entry name" value="Ribosomal_uL4_B"/>
    <property type="match status" value="1"/>
</dbReference>
<evidence type="ECO:0000256" key="6">
    <source>
        <dbReference type="HAMAP-Rule" id="MF_01328"/>
    </source>
</evidence>
<protein>
    <recommendedName>
        <fullName evidence="5 6">Large ribosomal subunit protein uL4</fullName>
    </recommendedName>
</protein>
<keyword evidence="4 6" id="KW-0687">Ribonucleoprotein</keyword>
<comment type="function">
    <text evidence="6">Forms part of the polypeptide exit tunnel.</text>
</comment>
<evidence type="ECO:0000256" key="3">
    <source>
        <dbReference type="ARBA" id="ARBA00022980"/>
    </source>
</evidence>
<keyword evidence="6" id="KW-0694">RNA-binding</keyword>
<dbReference type="InterPro" id="IPR002136">
    <property type="entry name" value="Ribosomal_uL4"/>
</dbReference>
<dbReference type="GO" id="GO:0005840">
    <property type="term" value="C:ribosome"/>
    <property type="evidence" value="ECO:0007669"/>
    <property type="project" value="UniProtKB-KW"/>
</dbReference>
<evidence type="ECO:0000313" key="9">
    <source>
        <dbReference type="Proteomes" id="UP000824074"/>
    </source>
</evidence>
<dbReference type="GO" id="GO:0006412">
    <property type="term" value="P:translation"/>
    <property type="evidence" value="ECO:0007669"/>
    <property type="project" value="UniProtKB-UniRule"/>
</dbReference>
<dbReference type="GO" id="GO:0003735">
    <property type="term" value="F:structural constituent of ribosome"/>
    <property type="evidence" value="ECO:0007669"/>
    <property type="project" value="InterPro"/>
</dbReference>
<reference evidence="8" key="1">
    <citation type="submission" date="2020-10" db="EMBL/GenBank/DDBJ databases">
        <authorList>
            <person name="Gilroy R."/>
        </authorList>
    </citation>
    <scope>NUCLEOTIDE SEQUENCE</scope>
    <source>
        <strain evidence="8">CHK193-30670</strain>
    </source>
</reference>
<evidence type="ECO:0000256" key="5">
    <source>
        <dbReference type="ARBA" id="ARBA00035244"/>
    </source>
</evidence>
<dbReference type="SUPFAM" id="SSF52166">
    <property type="entry name" value="Ribosomal protein L4"/>
    <property type="match status" value="1"/>
</dbReference>
<dbReference type="GO" id="GO:0019843">
    <property type="term" value="F:rRNA binding"/>
    <property type="evidence" value="ECO:0007669"/>
    <property type="project" value="UniProtKB-UniRule"/>
</dbReference>
<dbReference type="Proteomes" id="UP000824074">
    <property type="component" value="Unassembled WGS sequence"/>
</dbReference>
<evidence type="ECO:0000313" key="8">
    <source>
        <dbReference type="EMBL" id="HIU40406.1"/>
    </source>
</evidence>
<dbReference type="PANTHER" id="PTHR10746:SF6">
    <property type="entry name" value="LARGE RIBOSOMAL SUBUNIT PROTEIN UL4M"/>
    <property type="match status" value="1"/>
</dbReference>
<proteinExistence type="inferred from homology"/>
<evidence type="ECO:0000256" key="7">
    <source>
        <dbReference type="SAM" id="MobiDB-lite"/>
    </source>
</evidence>
<dbReference type="InterPro" id="IPR013005">
    <property type="entry name" value="Ribosomal_uL4-like"/>
</dbReference>
<dbReference type="EMBL" id="DVMT01000038">
    <property type="protein sequence ID" value="HIU40406.1"/>
    <property type="molecule type" value="Genomic_DNA"/>
</dbReference>
<name>A0A9D1LIX7_9FIRM</name>
<dbReference type="NCBIfam" id="TIGR03953">
    <property type="entry name" value="rplD_bact"/>
    <property type="match status" value="1"/>
</dbReference>
<comment type="function">
    <text evidence="6">One of the primary rRNA binding proteins, this protein initially binds near the 5'-end of the 23S rRNA. It is important during the early stages of 50S assembly. It makes multiple contacts with different domains of the 23S rRNA in the assembled 50S subunit and ribosome.</text>
</comment>
<dbReference type="InterPro" id="IPR023574">
    <property type="entry name" value="Ribosomal_uL4_dom_sf"/>
</dbReference>
<dbReference type="Pfam" id="PF00573">
    <property type="entry name" value="Ribosomal_L4"/>
    <property type="match status" value="1"/>
</dbReference>
<sequence length="208" mass="23511">MPKTALLSLKGEKIKDIKLDDKVWGIKPNDQVIYEHINLFMANKRQGTHSVKNRSEVSGGGRKPWRQKGTGNARQGSIRAPHFVGGGIVFGPSKNRNYTKKMNKKERRLALRSALTYKAKANDVIVVEKLEAKTNKTKDMLNLLEDLKVKGNVLMVTTELTDNLILSTRNIKNVKLVLANEVNTYDVLWADKLIITEDAIKYIEEVLK</sequence>
<dbReference type="PANTHER" id="PTHR10746">
    <property type="entry name" value="50S RIBOSOMAL PROTEIN L4"/>
    <property type="match status" value="1"/>
</dbReference>
<feature type="region of interest" description="Disordered" evidence="7">
    <location>
        <begin position="45"/>
        <end position="77"/>
    </location>
</feature>
<gene>
    <name evidence="6 8" type="primary">rplD</name>
    <name evidence="8" type="ORF">IAB68_03815</name>
</gene>
<evidence type="ECO:0000256" key="4">
    <source>
        <dbReference type="ARBA" id="ARBA00023274"/>
    </source>
</evidence>
<accession>A0A9D1LIX7</accession>
<keyword evidence="6" id="KW-0699">rRNA-binding</keyword>
<evidence type="ECO:0000256" key="1">
    <source>
        <dbReference type="ARBA" id="ARBA00010528"/>
    </source>
</evidence>
<reference evidence="8" key="2">
    <citation type="journal article" date="2021" name="PeerJ">
        <title>Extensive microbial diversity within the chicken gut microbiome revealed by metagenomics and culture.</title>
        <authorList>
            <person name="Gilroy R."/>
            <person name="Ravi A."/>
            <person name="Getino M."/>
            <person name="Pursley I."/>
            <person name="Horton D.L."/>
            <person name="Alikhan N.F."/>
            <person name="Baker D."/>
            <person name="Gharbi K."/>
            <person name="Hall N."/>
            <person name="Watson M."/>
            <person name="Adriaenssens E.M."/>
            <person name="Foster-Nyarko E."/>
            <person name="Jarju S."/>
            <person name="Secka A."/>
            <person name="Antonio M."/>
            <person name="Oren A."/>
            <person name="Chaudhuri R.R."/>
            <person name="La Ragione R."/>
            <person name="Hildebrand F."/>
            <person name="Pallen M.J."/>
        </authorList>
    </citation>
    <scope>NUCLEOTIDE SEQUENCE</scope>
    <source>
        <strain evidence="8">CHK193-30670</strain>
    </source>
</reference>
<comment type="similarity">
    <text evidence="1 6">Belongs to the universal ribosomal protein uL4 family.</text>
</comment>
<keyword evidence="3 6" id="KW-0689">Ribosomal protein</keyword>
<dbReference type="Gene3D" id="3.40.1370.10">
    <property type="match status" value="1"/>
</dbReference>
<organism evidence="8 9">
    <name type="scientific">Candidatus Aphodocola excrementigallinarum</name>
    <dbReference type="NCBI Taxonomy" id="2840670"/>
    <lineage>
        <taxon>Bacteria</taxon>
        <taxon>Bacillati</taxon>
        <taxon>Bacillota</taxon>
        <taxon>Bacilli</taxon>
        <taxon>Candidatus Aphodocola</taxon>
    </lineage>
</organism>
<dbReference type="GO" id="GO:1990904">
    <property type="term" value="C:ribonucleoprotein complex"/>
    <property type="evidence" value="ECO:0007669"/>
    <property type="project" value="UniProtKB-KW"/>
</dbReference>